<evidence type="ECO:0000256" key="6">
    <source>
        <dbReference type="RuleBase" id="RU364113"/>
    </source>
</evidence>
<feature type="coiled-coil region" evidence="7">
    <location>
        <begin position="263"/>
        <end position="305"/>
    </location>
</feature>
<dbReference type="GO" id="GO:0006508">
    <property type="term" value="P:proteolysis"/>
    <property type="evidence" value="ECO:0007669"/>
    <property type="project" value="UniProtKB-KW"/>
</dbReference>
<dbReference type="InterPro" id="IPR036013">
    <property type="entry name" value="Band_7/SPFH_dom_sf"/>
</dbReference>
<feature type="region of interest" description="Disordered" evidence="8">
    <location>
        <begin position="1"/>
        <end position="51"/>
    </location>
</feature>
<evidence type="ECO:0000256" key="1">
    <source>
        <dbReference type="ARBA" id="ARBA00004167"/>
    </source>
</evidence>
<comment type="function">
    <text evidence="6">HflC and HflK could encode or regulate a protease.</text>
</comment>
<keyword evidence="5" id="KW-0472">Membrane</keyword>
<keyword evidence="10" id="KW-0645">Protease</keyword>
<keyword evidence="4" id="KW-1133">Transmembrane helix</keyword>
<dbReference type="SUPFAM" id="SSF117892">
    <property type="entry name" value="Band 7/SPFH domain"/>
    <property type="match status" value="1"/>
</dbReference>
<evidence type="ECO:0000256" key="2">
    <source>
        <dbReference type="ARBA" id="ARBA00006971"/>
    </source>
</evidence>
<accession>A0ABT3QQ79</accession>
<dbReference type="GO" id="GO:0008233">
    <property type="term" value="F:peptidase activity"/>
    <property type="evidence" value="ECO:0007669"/>
    <property type="project" value="UniProtKB-KW"/>
</dbReference>
<dbReference type="InterPro" id="IPR001107">
    <property type="entry name" value="Band_7"/>
</dbReference>
<dbReference type="InterPro" id="IPR050710">
    <property type="entry name" value="Band7/mec-2_domain"/>
</dbReference>
<comment type="caution">
    <text evidence="10">The sequence shown here is derived from an EMBL/GenBank/DDBJ whole genome shotgun (WGS) entry which is preliminary data.</text>
</comment>
<evidence type="ECO:0000256" key="7">
    <source>
        <dbReference type="SAM" id="Coils"/>
    </source>
</evidence>
<comment type="similarity">
    <text evidence="2 6">Belongs to the band 7/mec-2 family. HflK subfamily.</text>
</comment>
<evidence type="ECO:0000313" key="11">
    <source>
        <dbReference type="Proteomes" id="UP001301216"/>
    </source>
</evidence>
<feature type="compositionally biased region" description="Gly residues" evidence="8">
    <location>
        <begin position="26"/>
        <end position="43"/>
    </location>
</feature>
<proteinExistence type="inferred from homology"/>
<keyword evidence="7" id="KW-0175">Coiled coil</keyword>
<dbReference type="NCBIfam" id="TIGR01933">
    <property type="entry name" value="hflK"/>
    <property type="match status" value="1"/>
</dbReference>
<dbReference type="PANTHER" id="PTHR43327">
    <property type="entry name" value="STOMATIN-LIKE PROTEIN 2, MITOCHONDRIAL"/>
    <property type="match status" value="1"/>
</dbReference>
<evidence type="ECO:0000256" key="8">
    <source>
        <dbReference type="SAM" id="MobiDB-lite"/>
    </source>
</evidence>
<dbReference type="Pfam" id="PF12221">
    <property type="entry name" value="HflK_N"/>
    <property type="match status" value="1"/>
</dbReference>
<dbReference type="SMART" id="SM00244">
    <property type="entry name" value="PHB"/>
    <property type="match status" value="1"/>
</dbReference>
<dbReference type="InterPro" id="IPR010201">
    <property type="entry name" value="HflK"/>
</dbReference>
<organism evidence="10 11">
    <name type="scientific">Ochrobactrum chromiisoli</name>
    <dbReference type="NCBI Taxonomy" id="2993941"/>
    <lineage>
        <taxon>Bacteria</taxon>
        <taxon>Pseudomonadati</taxon>
        <taxon>Pseudomonadota</taxon>
        <taxon>Alphaproteobacteria</taxon>
        <taxon>Hyphomicrobiales</taxon>
        <taxon>Brucellaceae</taxon>
        <taxon>Brucella/Ochrobactrum group</taxon>
        <taxon>Ochrobactrum</taxon>
    </lineage>
</organism>
<feature type="domain" description="Band 7" evidence="9">
    <location>
        <begin position="95"/>
        <end position="264"/>
    </location>
</feature>
<dbReference type="InterPro" id="IPR020980">
    <property type="entry name" value="Membrane_HflK_N"/>
</dbReference>
<keyword evidence="11" id="KW-1185">Reference proteome</keyword>
<sequence>MPWSNQNGGGGPWGGGGDNNNNNGSNNGGPWGQGPKGPRGGGPNTPPDLEDILRKGQDRLKKVFPGSGGGGGKGNSNRPFYYLIGAAVLGFWLFQSVYTVQPDELAVELVFGKPKAEVSEPGLHFLFWPVETVEKAQIVEKQINIGGQGSRTATQGLMLTGDQNIVNVQFSVLYRVSNPRDYLFNVENPDAMVQQVSESAIREIVGRRPAQDVFRDNRAEIAQSVREIIQSTLDRYNAGIQINAVSIEDAAPPREVADAFDEVQRAEQDEDRFVEESNQYSNQRLGQARGQAAQLREEAAAYKNRVVQDATGEAQRFNSVVAEYKNAPEVTRNRLFLETMEEVLAGTKKVIVEAGKDVVPYLPLSELMRQQPRSGAADATTNSGGN</sequence>
<keyword evidence="10" id="KW-0378">Hydrolase</keyword>
<evidence type="ECO:0000256" key="4">
    <source>
        <dbReference type="ARBA" id="ARBA00022989"/>
    </source>
</evidence>
<name>A0ABT3QQ79_9HYPH</name>
<dbReference type="PANTHER" id="PTHR43327:SF2">
    <property type="entry name" value="MODULATOR OF FTSH PROTEASE HFLK"/>
    <property type="match status" value="1"/>
</dbReference>
<dbReference type="Gene3D" id="3.30.479.30">
    <property type="entry name" value="Band 7 domain"/>
    <property type="match status" value="1"/>
</dbReference>
<keyword evidence="3" id="KW-0812">Transmembrane</keyword>
<evidence type="ECO:0000313" key="10">
    <source>
        <dbReference type="EMBL" id="MCX2697762.1"/>
    </source>
</evidence>
<dbReference type="Proteomes" id="UP001301216">
    <property type="component" value="Unassembled WGS sequence"/>
</dbReference>
<gene>
    <name evidence="10" type="primary">hflK</name>
    <name evidence="10" type="ORF">OPR82_13450</name>
</gene>
<evidence type="ECO:0000256" key="5">
    <source>
        <dbReference type="ARBA" id="ARBA00023136"/>
    </source>
</evidence>
<feature type="compositionally biased region" description="Gly residues" evidence="8">
    <location>
        <begin position="7"/>
        <end position="18"/>
    </location>
</feature>
<dbReference type="CDD" id="cd03404">
    <property type="entry name" value="SPFH_HflK"/>
    <property type="match status" value="1"/>
</dbReference>
<dbReference type="Pfam" id="PF01145">
    <property type="entry name" value="Band_7"/>
    <property type="match status" value="1"/>
</dbReference>
<dbReference type="EMBL" id="JAPHAV010000006">
    <property type="protein sequence ID" value="MCX2697762.1"/>
    <property type="molecule type" value="Genomic_DNA"/>
</dbReference>
<comment type="subcellular location">
    <subcellularLocation>
        <location evidence="1">Membrane</location>
        <topology evidence="1">Single-pass membrane protein</topology>
    </subcellularLocation>
</comment>
<evidence type="ECO:0000256" key="3">
    <source>
        <dbReference type="ARBA" id="ARBA00022692"/>
    </source>
</evidence>
<protein>
    <recommendedName>
        <fullName evidence="6">Protein HflK</fullName>
    </recommendedName>
</protein>
<comment type="subunit">
    <text evidence="6">HflC and HflK may interact to form a multimeric complex.</text>
</comment>
<dbReference type="RefSeq" id="WP_265985391.1">
    <property type="nucleotide sequence ID" value="NZ_JAPHAV010000006.1"/>
</dbReference>
<reference evidence="10 11" key="1">
    <citation type="submission" date="2022-11" db="EMBL/GenBank/DDBJ databases">
        <title>Brucella sp. YY2X, whole genome shotgun sequencing project.</title>
        <authorList>
            <person name="Yang Y."/>
        </authorList>
    </citation>
    <scope>NUCLEOTIDE SEQUENCE [LARGE SCALE GENOMIC DNA]</scope>
    <source>
        <strain evidence="10 11">YY2X</strain>
    </source>
</reference>
<evidence type="ECO:0000259" key="9">
    <source>
        <dbReference type="SMART" id="SM00244"/>
    </source>
</evidence>